<keyword evidence="1" id="KW-0732">Signal</keyword>
<evidence type="ECO:0000259" key="2">
    <source>
        <dbReference type="Pfam" id="PF08486"/>
    </source>
</evidence>
<dbReference type="Pfam" id="PF08486">
    <property type="entry name" value="SpoIID"/>
    <property type="match status" value="1"/>
</dbReference>
<keyword evidence="4" id="KW-1185">Reference proteome</keyword>
<dbReference type="InterPro" id="IPR013486">
    <property type="entry name" value="SpoIID/LytB"/>
</dbReference>
<reference evidence="3 4" key="1">
    <citation type="submission" date="2023-07" db="EMBL/GenBank/DDBJ databases">
        <title>Sequencing the genomes of 1000 actinobacteria strains.</title>
        <authorList>
            <person name="Klenk H.-P."/>
        </authorList>
    </citation>
    <scope>NUCLEOTIDE SEQUENCE [LARGE SCALE GENOMIC DNA]</scope>
    <source>
        <strain evidence="3 4">DSM 20167</strain>
    </source>
</reference>
<protein>
    <submittedName>
        <fullName evidence="3">SpoIID/LytB domain protein</fullName>
    </submittedName>
</protein>
<comment type="caution">
    <text evidence="3">The sequence shown here is derived from an EMBL/GenBank/DDBJ whole genome shotgun (WGS) entry which is preliminary data.</text>
</comment>
<dbReference type="Proteomes" id="UP001183817">
    <property type="component" value="Unassembled WGS sequence"/>
</dbReference>
<evidence type="ECO:0000256" key="1">
    <source>
        <dbReference type="SAM" id="SignalP"/>
    </source>
</evidence>
<dbReference type="NCBIfam" id="TIGR02669">
    <property type="entry name" value="SpoIID_LytB"/>
    <property type="match status" value="1"/>
</dbReference>
<feature type="signal peptide" evidence="1">
    <location>
        <begin position="1"/>
        <end position="20"/>
    </location>
</feature>
<proteinExistence type="predicted"/>
<dbReference type="InterPro" id="IPR013693">
    <property type="entry name" value="SpoIID/LytB_N"/>
</dbReference>
<accession>A0ABU2BNU4</accession>
<sequence>MSAAVLLLAVLLVPGDPATAASPVHVAEGVNLTPIATEAHPDQESQRPEEADAKAGEFKDGMLWRSHPEGIEVYAATSPAVLVPHDLVRAWADTGWENGPFGYPSGGHYSAGSDTRQPFTGGILGVRPDGTSYWLPATTELPDFTVSGAGWGHGVGMSQYGARAMAAGGSSATDILEYYYNPAEVTDSSTAAASDIRVQVLTSKTSEVVVSGGKMQVIDPTANQAYTAPAGSKLVLGRAGSQLAYELRTPDGFDVVPRDNNEDGVPDVDPAPEANKVTGKLIILWEGTRDWPAKNRATISVPGANEESSAPGVYRHGYLEAGLLDDRVNLVAALRLNDEYLYGLAEVPSSWPRAVLQAQAIAGRTYAMRKLNTVRDSCDCNVTDEVQDQKFTGWKKENEKSGYGARWKAAVEATIKRNDAGVPRSGKVVVYDGRLAETLYSSSTGGATRDSEDVWGGAARPYLRSRPDPWSLEASAKNPYDAWEQGTSQEEMAEVFGLENVMSVEFERGKDLSIVSATATSMSGRSKTLPGKEFRGKDSGVGARSAWITGIEPSVGPPVETTIKPGNFCTTTVKAGAGIARAVSAASDGEVICLQPGTPKPSSVVLKPRQTLVGGK</sequence>
<organism evidence="3 4">
    <name type="scientific">Paeniglutamicibacter sulfureus</name>
    <dbReference type="NCBI Taxonomy" id="43666"/>
    <lineage>
        <taxon>Bacteria</taxon>
        <taxon>Bacillati</taxon>
        <taxon>Actinomycetota</taxon>
        <taxon>Actinomycetes</taxon>
        <taxon>Micrococcales</taxon>
        <taxon>Micrococcaceae</taxon>
        <taxon>Paeniglutamicibacter</taxon>
    </lineage>
</organism>
<dbReference type="RefSeq" id="WP_310291888.1">
    <property type="nucleotide sequence ID" value="NZ_BAAAWO010000001.1"/>
</dbReference>
<gene>
    <name evidence="3" type="ORF">J2S64_003059</name>
</gene>
<feature type="domain" description="Sporulation stage II protein D amidase enhancer LytB N-terminal" evidence="2">
    <location>
        <begin position="328"/>
        <end position="414"/>
    </location>
</feature>
<dbReference type="EMBL" id="JAVDYI010000001">
    <property type="protein sequence ID" value="MDR7359368.1"/>
    <property type="molecule type" value="Genomic_DNA"/>
</dbReference>
<evidence type="ECO:0000313" key="4">
    <source>
        <dbReference type="Proteomes" id="UP001183817"/>
    </source>
</evidence>
<name>A0ABU2BNU4_9MICC</name>
<evidence type="ECO:0000313" key="3">
    <source>
        <dbReference type="EMBL" id="MDR7359368.1"/>
    </source>
</evidence>
<feature type="chain" id="PRO_5047100824" evidence="1">
    <location>
        <begin position="21"/>
        <end position="616"/>
    </location>
</feature>